<dbReference type="InterPro" id="IPR003723">
    <property type="entry name" value="Precorrin-6x_reduct"/>
</dbReference>
<evidence type="ECO:0000256" key="3">
    <source>
        <dbReference type="ARBA" id="ARBA00023002"/>
    </source>
</evidence>
<dbReference type="EC" id="1.3.1.54" evidence="4"/>
<dbReference type="GO" id="GO:0016994">
    <property type="term" value="F:precorrin-6A reductase activity"/>
    <property type="evidence" value="ECO:0007669"/>
    <property type="project" value="UniProtKB-EC"/>
</dbReference>
<evidence type="ECO:0000313" key="5">
    <source>
        <dbReference type="Proteomes" id="UP000723714"/>
    </source>
</evidence>
<keyword evidence="3 4" id="KW-0560">Oxidoreductase</keyword>
<comment type="caution">
    <text evidence="4">The sequence shown here is derived from an EMBL/GenBank/DDBJ whole genome shotgun (WGS) entry which is preliminary data.</text>
</comment>
<sequence>MVNDAAIRILLFAGTTEGRELVRALKELPVYVYVSTATEYGKECAESGANIQTGAGRMDSAAMIHFIGEHHINLVVDATHPFARAVTENIISACKDCGVEYIRCLREAQALDAGEYGHVIWVGSVREAVEYLKGTQGKVLIATGSKELRLYTELANYQERCCARVLSTKEAVEESTALGFKGPGLIAMQGPFSKEMNIAMLNYSGAKYFVTKESGKAGGFAEKAEAARETGASLIVITRPEEKGISPQETLGLIQEKAAAL</sequence>
<dbReference type="Proteomes" id="UP000723714">
    <property type="component" value="Unassembled WGS sequence"/>
</dbReference>
<keyword evidence="2" id="KW-0169">Cobalamin biosynthesis</keyword>
<dbReference type="NCBIfam" id="TIGR00715">
    <property type="entry name" value="precor6x_red"/>
    <property type="match status" value="1"/>
</dbReference>
<keyword evidence="5" id="KW-1185">Reference proteome</keyword>
<evidence type="ECO:0000256" key="1">
    <source>
        <dbReference type="ARBA" id="ARBA00004953"/>
    </source>
</evidence>
<dbReference type="EMBL" id="JABACJ020000007">
    <property type="protein sequence ID" value="MBU3876043.1"/>
    <property type="molecule type" value="Genomic_DNA"/>
</dbReference>
<comment type="pathway">
    <text evidence="1">Cofactor biosynthesis; adenosylcobalamin biosynthesis.</text>
</comment>
<evidence type="ECO:0000256" key="2">
    <source>
        <dbReference type="ARBA" id="ARBA00022573"/>
    </source>
</evidence>
<name>A0ABS6D375_9FIRM</name>
<gene>
    <name evidence="4" type="primary">cobK</name>
    <name evidence="4" type="ORF">HGO97_009485</name>
</gene>
<dbReference type="Pfam" id="PF02571">
    <property type="entry name" value="CbiJ"/>
    <property type="match status" value="1"/>
</dbReference>
<evidence type="ECO:0000313" key="4">
    <source>
        <dbReference type="EMBL" id="MBU3876043.1"/>
    </source>
</evidence>
<dbReference type="PANTHER" id="PTHR36925:SF1">
    <property type="entry name" value="COBALT-PRECORRIN-6A REDUCTASE"/>
    <property type="match status" value="1"/>
</dbReference>
<dbReference type="PANTHER" id="PTHR36925">
    <property type="entry name" value="COBALT-PRECORRIN-6A REDUCTASE"/>
    <property type="match status" value="1"/>
</dbReference>
<reference evidence="4 5" key="1">
    <citation type="submission" date="2021-06" db="EMBL/GenBank/DDBJ databases">
        <title>Faecalicatena sp. nov. isolated from porcine feces.</title>
        <authorList>
            <person name="Oh B.S."/>
            <person name="Lee J.H."/>
        </authorList>
    </citation>
    <scope>NUCLEOTIDE SEQUENCE [LARGE SCALE GENOMIC DNA]</scope>
    <source>
        <strain evidence="4 5">AGMB00832</strain>
    </source>
</reference>
<accession>A0ABS6D375</accession>
<proteinExistence type="predicted"/>
<organism evidence="4 5">
    <name type="scientific">Faecalicatena faecalis</name>
    <dbReference type="NCBI Taxonomy" id="2726362"/>
    <lineage>
        <taxon>Bacteria</taxon>
        <taxon>Bacillati</taxon>
        <taxon>Bacillota</taxon>
        <taxon>Clostridia</taxon>
        <taxon>Lachnospirales</taxon>
        <taxon>Lachnospiraceae</taxon>
        <taxon>Faecalicatena</taxon>
    </lineage>
</organism>
<dbReference type="PROSITE" id="PS51014">
    <property type="entry name" value="COBK_CBIJ"/>
    <property type="match status" value="1"/>
</dbReference>
<protein>
    <submittedName>
        <fullName evidence="4">Precorrin-6A reductase</fullName>
        <ecNumber evidence="4">1.3.1.54</ecNumber>
    </submittedName>
</protein>